<dbReference type="GO" id="GO:0016887">
    <property type="term" value="F:ATP hydrolysis activity"/>
    <property type="evidence" value="ECO:0007669"/>
    <property type="project" value="InterPro"/>
</dbReference>
<feature type="domain" description="ATPase AAA-type core" evidence="1">
    <location>
        <begin position="433"/>
        <end position="502"/>
    </location>
</feature>
<evidence type="ECO:0000313" key="2">
    <source>
        <dbReference type="EMBL" id="PRQ03615.1"/>
    </source>
</evidence>
<comment type="caution">
    <text evidence="2">The sequence shown here is derived from an EMBL/GenBank/DDBJ whole genome shotgun (WGS) entry which is preliminary data.</text>
</comment>
<dbReference type="Gene3D" id="3.40.50.300">
    <property type="entry name" value="P-loop containing nucleotide triphosphate hydrolases"/>
    <property type="match status" value="1"/>
</dbReference>
<dbReference type="PANTHER" id="PTHR43581">
    <property type="entry name" value="ATP/GTP PHOSPHATASE"/>
    <property type="match status" value="1"/>
</dbReference>
<dbReference type="SUPFAM" id="SSF52540">
    <property type="entry name" value="P-loop containing nucleoside triphosphate hydrolases"/>
    <property type="match status" value="1"/>
</dbReference>
<sequence length="782" mass="86236">MGKANEEPLSFTVRPINLIVGPNNAGKSLFLRELSGINPRRERGRTHIRPQTSFHHVKSTKIVAVVEWSAERVAEDRRQIIEAVLGGEDKEAFDWASGIPVRPWDDLLPALERASEALVAQRIQVVSTIWEGAVEFLPKELSALLPKSLEMEGDGAEPMLEAVLGLGVFGLVIGKSSIHEQASLDEEAELRDGQPFDDDVPEPSAEVVVLPAALKRLEGVLRGYWEACVEIVGSLGIPEPGVSFGELSDLRVLGGLLHSKLGEMSVFGTAFADVLGREFGASPSPAVDLAGLERALKLVDVFVDPSRLRSLASCLEKIERDYSWSNPKVRREFSGQVLYLDGLTRLAMTAQGKLSPYDKEAGDGAPVLELLKSEHNRKLLRTVVAEVLGAHLVIDMVSQAPKVLWKLSPEAPPDGLEARYEQETQDFVSRAIDLDERSDGIHAIVGMFAAMFAKAASVVLIDEPEAFLHPPLIRKFARQLAEIAKNNDFQFFVATHSPELLAGFAPNAQDINILRLSYDDRGEAPVATARLLHRNALRRLALDPLLRSESALSALFCEGAVVCEAPADRTLYQEVNERLVLYGEPGDGLESCAFLNAQNWQTVGRMIRPLREMSVAAATVLDADVLFGKDLTRVLEAAQIPKAIRKTLLQLRGDFKTSVRDRVAQAQGLDDDARDKIKLKHDLITDLTGDERETFEHLIDVFGQYGVFIVPLGELECWLTPLGLTPNTDKKRKWLEEALERLGWDPDLEGYVKPQAGDVWDFMRRVAAWIADPQRKGTAPAD</sequence>
<dbReference type="InterPro" id="IPR051396">
    <property type="entry name" value="Bact_Antivir_Def_Nuclease"/>
</dbReference>
<proteinExistence type="predicted"/>
<dbReference type="EMBL" id="PVNK01000074">
    <property type="protein sequence ID" value="PRQ03615.1"/>
    <property type="molecule type" value="Genomic_DNA"/>
</dbReference>
<evidence type="ECO:0000313" key="3">
    <source>
        <dbReference type="Proteomes" id="UP000237968"/>
    </source>
</evidence>
<dbReference type="InterPro" id="IPR003959">
    <property type="entry name" value="ATPase_AAA_core"/>
</dbReference>
<protein>
    <recommendedName>
        <fullName evidence="1">ATPase AAA-type core domain-containing protein</fullName>
    </recommendedName>
</protein>
<dbReference type="RefSeq" id="WP_106390893.1">
    <property type="nucleotide sequence ID" value="NZ_PVNK01000074.1"/>
</dbReference>
<organism evidence="2 3">
    <name type="scientific">Enhygromyxa salina</name>
    <dbReference type="NCBI Taxonomy" id="215803"/>
    <lineage>
        <taxon>Bacteria</taxon>
        <taxon>Pseudomonadati</taxon>
        <taxon>Myxococcota</taxon>
        <taxon>Polyangia</taxon>
        <taxon>Nannocystales</taxon>
        <taxon>Nannocystaceae</taxon>
        <taxon>Enhygromyxa</taxon>
    </lineage>
</organism>
<keyword evidence="3" id="KW-1185">Reference proteome</keyword>
<dbReference type="InterPro" id="IPR027417">
    <property type="entry name" value="P-loop_NTPase"/>
</dbReference>
<dbReference type="GO" id="GO:0005524">
    <property type="term" value="F:ATP binding"/>
    <property type="evidence" value="ECO:0007669"/>
    <property type="project" value="InterPro"/>
</dbReference>
<dbReference type="Pfam" id="PF13304">
    <property type="entry name" value="AAA_21"/>
    <property type="match status" value="1"/>
</dbReference>
<evidence type="ECO:0000259" key="1">
    <source>
        <dbReference type="Pfam" id="PF13304"/>
    </source>
</evidence>
<dbReference type="AlphaFoldDB" id="A0A2S9YES4"/>
<accession>A0A2S9YES4</accession>
<name>A0A2S9YES4_9BACT</name>
<gene>
    <name evidence="2" type="ORF">ENSA5_14180</name>
</gene>
<dbReference type="PANTHER" id="PTHR43581:SF2">
    <property type="entry name" value="EXCINUCLEASE ATPASE SUBUNIT"/>
    <property type="match status" value="1"/>
</dbReference>
<reference evidence="2 3" key="1">
    <citation type="submission" date="2018-03" db="EMBL/GenBank/DDBJ databases">
        <title>Draft Genome Sequences of the Obligatory Marine Myxobacteria Enhygromyxa salina SWB005.</title>
        <authorList>
            <person name="Poehlein A."/>
            <person name="Moghaddam J.A."/>
            <person name="Harms H."/>
            <person name="Alanjari M."/>
            <person name="Koenig G.M."/>
            <person name="Daniel R."/>
            <person name="Schaeberle T.F."/>
        </authorList>
    </citation>
    <scope>NUCLEOTIDE SEQUENCE [LARGE SCALE GENOMIC DNA]</scope>
    <source>
        <strain evidence="2 3">SWB005</strain>
    </source>
</reference>
<dbReference type="OrthoDB" id="5468457at2"/>
<dbReference type="Proteomes" id="UP000237968">
    <property type="component" value="Unassembled WGS sequence"/>
</dbReference>